<dbReference type="OrthoDB" id="3639869at2759"/>
<reference evidence="2 3" key="1">
    <citation type="submission" date="2015-07" db="EMBL/GenBank/DDBJ databases">
        <title>Comparative genomics of the Sigatoka disease complex on banana suggests a link between parallel evolutionary changes in Pseudocercospora fijiensis and Pseudocercospora eumusae and increased virulence on the banana host.</title>
        <authorList>
            <person name="Chang T.-C."/>
            <person name="Salvucci A."/>
            <person name="Crous P.W."/>
            <person name="Stergiopoulos I."/>
        </authorList>
    </citation>
    <scope>NUCLEOTIDE SEQUENCE [LARGE SCALE GENOMIC DNA]</scope>
    <source>
        <strain evidence="2 3">CBS 114824</strain>
    </source>
</reference>
<dbReference type="EMBL" id="LFZN01000054">
    <property type="protein sequence ID" value="KXT01505.1"/>
    <property type="molecule type" value="Genomic_DNA"/>
</dbReference>
<feature type="region of interest" description="Disordered" evidence="1">
    <location>
        <begin position="192"/>
        <end position="213"/>
    </location>
</feature>
<name>A0A139HGA2_9PEZI</name>
<gene>
    <name evidence="2" type="ORF">AC578_4554</name>
</gene>
<feature type="compositionally biased region" description="Basic residues" evidence="1">
    <location>
        <begin position="283"/>
        <end position="298"/>
    </location>
</feature>
<dbReference type="Proteomes" id="UP000070133">
    <property type="component" value="Unassembled WGS sequence"/>
</dbReference>
<evidence type="ECO:0000256" key="1">
    <source>
        <dbReference type="SAM" id="MobiDB-lite"/>
    </source>
</evidence>
<feature type="region of interest" description="Disordered" evidence="1">
    <location>
        <begin position="273"/>
        <end position="298"/>
    </location>
</feature>
<evidence type="ECO:0000313" key="2">
    <source>
        <dbReference type="EMBL" id="KXT01505.1"/>
    </source>
</evidence>
<comment type="caution">
    <text evidence="2">The sequence shown here is derived from an EMBL/GenBank/DDBJ whole genome shotgun (WGS) entry which is preliminary data.</text>
</comment>
<sequence>MDQAAVVPHFTYHQWPDQKPPAIQYKPRPLPYQLPSQHLSIPSGFSAPVPAIPLAAPLPFVWDPVNHDYFCYEPETTCFVYFKFGRVYYDELKREHYRPAVPEALNFSKSYPTYRVYQNGEVMFYDPRRKDWYAYDMKYRRIVWRDQRWWPFPQKFSNPQLSPKIKPPKPHSNKFWPSPTYTAAPITVPKQPLKLKYKSDTSSKSSDSDDDDHEAIRVVEVKPDGAASSHAASWSGKSLKEIHRLMDERARLGAITSITSDISPKEVLVLPDSEDESYELIPSRRRSSSSSKKKKHKGGIYDLEDLVARSMRKRRYAYI</sequence>
<organism evidence="2 3">
    <name type="scientific">Pseudocercospora eumusae</name>
    <dbReference type="NCBI Taxonomy" id="321146"/>
    <lineage>
        <taxon>Eukaryota</taxon>
        <taxon>Fungi</taxon>
        <taxon>Dikarya</taxon>
        <taxon>Ascomycota</taxon>
        <taxon>Pezizomycotina</taxon>
        <taxon>Dothideomycetes</taxon>
        <taxon>Dothideomycetidae</taxon>
        <taxon>Mycosphaerellales</taxon>
        <taxon>Mycosphaerellaceae</taxon>
        <taxon>Pseudocercospora</taxon>
    </lineage>
</organism>
<evidence type="ECO:0000313" key="3">
    <source>
        <dbReference type="Proteomes" id="UP000070133"/>
    </source>
</evidence>
<protein>
    <submittedName>
        <fullName evidence="2">Uncharacterized protein</fullName>
    </submittedName>
</protein>
<proteinExistence type="predicted"/>
<accession>A0A139HGA2</accession>
<keyword evidence="3" id="KW-1185">Reference proteome</keyword>
<dbReference type="AlphaFoldDB" id="A0A139HGA2"/>